<organism evidence="1 2">
    <name type="scientific">Anas platyrhynchos</name>
    <name type="common">Mallard</name>
    <name type="synonym">Anas boschas</name>
    <dbReference type="NCBI Taxonomy" id="8839"/>
    <lineage>
        <taxon>Eukaryota</taxon>
        <taxon>Metazoa</taxon>
        <taxon>Chordata</taxon>
        <taxon>Craniata</taxon>
        <taxon>Vertebrata</taxon>
        <taxon>Euteleostomi</taxon>
        <taxon>Archelosauria</taxon>
        <taxon>Archosauria</taxon>
        <taxon>Dinosauria</taxon>
        <taxon>Saurischia</taxon>
        <taxon>Theropoda</taxon>
        <taxon>Coelurosauria</taxon>
        <taxon>Aves</taxon>
        <taxon>Neognathae</taxon>
        <taxon>Galloanserae</taxon>
        <taxon>Anseriformes</taxon>
        <taxon>Anatidae</taxon>
        <taxon>Anatinae</taxon>
        <taxon>Anas</taxon>
    </lineage>
</organism>
<evidence type="ECO:0000313" key="1">
    <source>
        <dbReference type="Ensembl" id="ENSAPLP00020010097.1"/>
    </source>
</evidence>
<protein>
    <submittedName>
        <fullName evidence="1">Uncharacterized protein</fullName>
    </submittedName>
</protein>
<dbReference type="AlphaFoldDB" id="A0A8B9SRI5"/>
<sequence>MGKFILIARMEVMKLTTFLRLAGQTSSDVKMGTVSIGVGSVVVRETVWMALMKQTVTMLFSALDLANSSAEVENA</sequence>
<accession>A0A8B9SRI5</accession>
<evidence type="ECO:0000313" key="2">
    <source>
        <dbReference type="Proteomes" id="UP000694400"/>
    </source>
</evidence>
<reference evidence="1" key="2">
    <citation type="submission" date="2025-09" db="UniProtKB">
        <authorList>
            <consortium name="Ensembl"/>
        </authorList>
    </citation>
    <scope>IDENTIFICATION</scope>
</reference>
<dbReference type="Proteomes" id="UP000694400">
    <property type="component" value="Unassembled WGS sequence"/>
</dbReference>
<reference evidence="1" key="1">
    <citation type="submission" date="2025-08" db="UniProtKB">
        <authorList>
            <consortium name="Ensembl"/>
        </authorList>
    </citation>
    <scope>IDENTIFICATION</scope>
</reference>
<proteinExistence type="predicted"/>
<dbReference type="Ensembl" id="ENSAPLT00020010868.1">
    <property type="protein sequence ID" value="ENSAPLP00020010097.1"/>
    <property type="gene ID" value="ENSAPLG00020007407.1"/>
</dbReference>
<name>A0A8B9SRI5_ANAPL</name>